<comment type="caution">
    <text evidence="1">The sequence shown here is derived from an EMBL/GenBank/DDBJ whole genome shotgun (WGS) entry which is preliminary data.</text>
</comment>
<feature type="non-terminal residue" evidence="1">
    <location>
        <position position="324"/>
    </location>
</feature>
<proteinExistence type="predicted"/>
<reference evidence="1 2" key="1">
    <citation type="submission" date="2016-03" db="EMBL/GenBank/DDBJ databases">
        <title>Choanephora cucurbitarum.</title>
        <authorList>
            <person name="Min B."/>
            <person name="Park H."/>
            <person name="Park J.-H."/>
            <person name="Shin H.-D."/>
            <person name="Choi I.-G."/>
        </authorList>
    </citation>
    <scope>NUCLEOTIDE SEQUENCE [LARGE SCALE GENOMIC DNA]</scope>
    <source>
        <strain evidence="1 2">KUS-F28377</strain>
    </source>
</reference>
<name>A0A1C7N5J0_9FUNG</name>
<sequence length="324" mass="37155">MKNGSCLSDSHLFEPQAEDILTDEDLLDLFRIVRQVLRKDPDAERISKLLFCIYYALTDHVQFSKPYDEDIILFRGRDSVVHSVQLPTTSSCCTRNKVQDLDHSTPSTLSTPSPTMSQLSNQELVSFFSVQPYNTLKTQVRYTPIPVDKTNSQETLTEPLERGFYYQEGRIAREPILLQRYAEQGVLTQATLVRKRKKQADDSLSVMPISLKKPKIPHRHGDFESRRDDIIVRLRSITLLDLEQKARQLPSHFTLAIKKPIRLDRQFISASIQDGSLSPDQCSRLLKPSLSILASHANMKPHLDNGMNQNGIHYNPDYFRLYLA</sequence>
<dbReference type="AlphaFoldDB" id="A0A1C7N5J0"/>
<organism evidence="1 2">
    <name type="scientific">Choanephora cucurbitarum</name>
    <dbReference type="NCBI Taxonomy" id="101091"/>
    <lineage>
        <taxon>Eukaryota</taxon>
        <taxon>Fungi</taxon>
        <taxon>Fungi incertae sedis</taxon>
        <taxon>Mucoromycota</taxon>
        <taxon>Mucoromycotina</taxon>
        <taxon>Mucoromycetes</taxon>
        <taxon>Mucorales</taxon>
        <taxon>Mucorineae</taxon>
        <taxon>Choanephoraceae</taxon>
        <taxon>Choanephoroideae</taxon>
        <taxon>Choanephora</taxon>
    </lineage>
</organism>
<accession>A0A1C7N5J0</accession>
<dbReference type="Proteomes" id="UP000093000">
    <property type="component" value="Unassembled WGS sequence"/>
</dbReference>
<protein>
    <submittedName>
        <fullName evidence="1">Uncharacterized protein</fullName>
    </submittedName>
</protein>
<gene>
    <name evidence="1" type="ORF">A0J61_07657</name>
</gene>
<dbReference type="OrthoDB" id="2363016at2759"/>
<keyword evidence="2" id="KW-1185">Reference proteome</keyword>
<evidence type="ECO:0000313" key="1">
    <source>
        <dbReference type="EMBL" id="OBZ84301.1"/>
    </source>
</evidence>
<evidence type="ECO:0000313" key="2">
    <source>
        <dbReference type="Proteomes" id="UP000093000"/>
    </source>
</evidence>
<dbReference type="EMBL" id="LUGH01000529">
    <property type="protein sequence ID" value="OBZ84301.1"/>
    <property type="molecule type" value="Genomic_DNA"/>
</dbReference>
<dbReference type="STRING" id="101091.A0A1C7N5J0"/>
<dbReference type="InParanoid" id="A0A1C7N5J0"/>